<evidence type="ECO:0000256" key="4">
    <source>
        <dbReference type="ARBA" id="ARBA00022448"/>
    </source>
</evidence>
<dbReference type="SUPFAM" id="SSF81296">
    <property type="entry name" value="E set domains"/>
    <property type="match status" value="1"/>
</dbReference>
<evidence type="ECO:0000256" key="1">
    <source>
        <dbReference type="ARBA" id="ARBA00002053"/>
    </source>
</evidence>
<comment type="similarity">
    <text evidence="2">Belongs to the NPC2 family.</text>
</comment>
<keyword evidence="5" id="KW-0732">Signal</keyword>
<dbReference type="InterPro" id="IPR036846">
    <property type="entry name" value="GM2-AP_sf"/>
</dbReference>
<name>A0A6U9JXV2_OXYMA</name>
<dbReference type="InterPro" id="IPR003172">
    <property type="entry name" value="ML_dom"/>
</dbReference>
<dbReference type="InterPro" id="IPR039670">
    <property type="entry name" value="NPC2-like"/>
</dbReference>
<dbReference type="Gene3D" id="2.70.220.10">
    <property type="entry name" value="Ganglioside GM2 activator"/>
    <property type="match status" value="1"/>
</dbReference>
<dbReference type="SMART" id="SM00737">
    <property type="entry name" value="ML"/>
    <property type="match status" value="1"/>
</dbReference>
<comment type="function">
    <text evidence="1">Catalyzes the intermembrane transfer of phosphatidylglycerol and phosphatidylinositol.</text>
</comment>
<evidence type="ECO:0000256" key="2">
    <source>
        <dbReference type="ARBA" id="ARBA00006370"/>
    </source>
</evidence>
<accession>A0A6U9JXV2</accession>
<evidence type="ECO:0000313" key="9">
    <source>
        <dbReference type="EMBL" id="CAE0616549.1"/>
    </source>
</evidence>
<keyword evidence="6" id="KW-0445">Lipid transport</keyword>
<sequence>MRVLSACGVVCLGKTISFTWKDCGDSSTHGHVTGVTTKPDPPVLGTTTAITGTGTLDEGVSSGTYNVDVSVPVIGKVVSHSDSICGDSSFDIKVLGVNVGKVSIHGLTCPAAAGTLSLEIDALLNDNLPAGIGQATIAMTATDQSNGKLVCMNVEAKIENGDIVV</sequence>
<proteinExistence type="inferred from homology"/>
<dbReference type="GO" id="GO:0032934">
    <property type="term" value="F:sterol binding"/>
    <property type="evidence" value="ECO:0007669"/>
    <property type="project" value="InterPro"/>
</dbReference>
<evidence type="ECO:0000313" key="8">
    <source>
        <dbReference type="EMBL" id="CAE0616548.1"/>
    </source>
</evidence>
<evidence type="ECO:0000256" key="6">
    <source>
        <dbReference type="ARBA" id="ARBA00023055"/>
    </source>
</evidence>
<evidence type="ECO:0000313" key="10">
    <source>
        <dbReference type="EMBL" id="CAE0616553.1"/>
    </source>
</evidence>
<dbReference type="AlphaFoldDB" id="A0A6U9JXV2"/>
<comment type="subunit">
    <text evidence="3">Monomer.</text>
</comment>
<keyword evidence="4" id="KW-0813">Transport</keyword>
<organism evidence="10">
    <name type="scientific">Oxyrrhis marina</name>
    <name type="common">Dinoflagellate</name>
    <dbReference type="NCBI Taxonomy" id="2969"/>
    <lineage>
        <taxon>Eukaryota</taxon>
        <taxon>Sar</taxon>
        <taxon>Alveolata</taxon>
        <taxon>Dinophyceae</taxon>
        <taxon>Oxyrrhinales</taxon>
        <taxon>Oxyrrhinaceae</taxon>
        <taxon>Oxyrrhis</taxon>
    </lineage>
</organism>
<dbReference type="GO" id="GO:0015918">
    <property type="term" value="P:sterol transport"/>
    <property type="evidence" value="ECO:0007669"/>
    <property type="project" value="InterPro"/>
</dbReference>
<dbReference type="PANTHER" id="PTHR11306:SF0">
    <property type="entry name" value="PHOSPHATIDYLGLYCEROL_PHOSPHATIDYLINOSITOL TRANSFER PROTEIN"/>
    <property type="match status" value="1"/>
</dbReference>
<reference evidence="10" key="1">
    <citation type="submission" date="2021-01" db="EMBL/GenBank/DDBJ databases">
        <authorList>
            <person name="Corre E."/>
            <person name="Pelletier E."/>
            <person name="Niang G."/>
            <person name="Scheremetjew M."/>
            <person name="Finn R."/>
            <person name="Kale V."/>
            <person name="Holt S."/>
            <person name="Cochrane G."/>
            <person name="Meng A."/>
            <person name="Brown T."/>
            <person name="Cohen L."/>
        </authorList>
    </citation>
    <scope>NUCLEOTIDE SEQUENCE</scope>
    <source>
        <strain evidence="10">CCMP1795</strain>
    </source>
</reference>
<dbReference type="EMBL" id="HBIT01005022">
    <property type="protein sequence ID" value="CAE0616553.1"/>
    <property type="molecule type" value="Transcribed_RNA"/>
</dbReference>
<gene>
    <name evidence="8" type="ORF">OMAR00292_LOCUS2424</name>
    <name evidence="9" type="ORF">OMAR00292_LOCUS2425</name>
    <name evidence="10" type="ORF">OMAR00292_LOCUS2429</name>
</gene>
<dbReference type="EMBL" id="HBIT01005017">
    <property type="protein sequence ID" value="CAE0616548.1"/>
    <property type="molecule type" value="Transcribed_RNA"/>
</dbReference>
<dbReference type="InterPro" id="IPR014756">
    <property type="entry name" value="Ig_E-set"/>
</dbReference>
<dbReference type="Pfam" id="PF02221">
    <property type="entry name" value="E1_DerP2_DerF2"/>
    <property type="match status" value="1"/>
</dbReference>
<evidence type="ECO:0000256" key="3">
    <source>
        <dbReference type="ARBA" id="ARBA00011245"/>
    </source>
</evidence>
<dbReference type="EMBL" id="HBIT01005018">
    <property type="protein sequence ID" value="CAE0616549.1"/>
    <property type="molecule type" value="Transcribed_RNA"/>
</dbReference>
<dbReference type="PANTHER" id="PTHR11306">
    <property type="entry name" value="NIEMANN PICK TYPE C2 PROTEIN NPC2-RELATED"/>
    <property type="match status" value="1"/>
</dbReference>
<protein>
    <recommendedName>
        <fullName evidence="7">MD-2-related lipid-recognition domain-containing protein</fullName>
    </recommendedName>
</protein>
<evidence type="ECO:0000256" key="5">
    <source>
        <dbReference type="ARBA" id="ARBA00022729"/>
    </source>
</evidence>
<feature type="domain" description="MD-2-related lipid-recognition" evidence="7">
    <location>
        <begin position="20"/>
        <end position="156"/>
    </location>
</feature>
<evidence type="ECO:0000259" key="7">
    <source>
        <dbReference type="SMART" id="SM00737"/>
    </source>
</evidence>